<dbReference type="OrthoDB" id="3068835at2759"/>
<proteinExistence type="predicted"/>
<reference evidence="2 3" key="1">
    <citation type="journal article" date="2019" name="New Phytol.">
        <title>Comparative genomics reveals unique wood-decay strategies and fruiting body development in the Schizophyllaceae.</title>
        <authorList>
            <person name="Almasi E."/>
            <person name="Sahu N."/>
            <person name="Krizsan K."/>
            <person name="Balint B."/>
            <person name="Kovacs G.M."/>
            <person name="Kiss B."/>
            <person name="Cseklye J."/>
            <person name="Drula E."/>
            <person name="Henrissat B."/>
            <person name="Nagy I."/>
            <person name="Chovatia M."/>
            <person name="Adam C."/>
            <person name="LaButti K."/>
            <person name="Lipzen A."/>
            <person name="Riley R."/>
            <person name="Grigoriev I.V."/>
            <person name="Nagy L.G."/>
        </authorList>
    </citation>
    <scope>NUCLEOTIDE SEQUENCE [LARGE SCALE GENOMIC DNA]</scope>
    <source>
        <strain evidence="2 3">NL-1724</strain>
    </source>
</reference>
<dbReference type="AlphaFoldDB" id="A0A550C9I5"/>
<keyword evidence="3" id="KW-1185">Reference proteome</keyword>
<feature type="region of interest" description="Disordered" evidence="1">
    <location>
        <begin position="44"/>
        <end position="65"/>
    </location>
</feature>
<comment type="caution">
    <text evidence="2">The sequence shown here is derived from an EMBL/GenBank/DDBJ whole genome shotgun (WGS) entry which is preliminary data.</text>
</comment>
<gene>
    <name evidence="2" type="ORF">BD626DRAFT_501082</name>
</gene>
<evidence type="ECO:0000313" key="3">
    <source>
        <dbReference type="Proteomes" id="UP000320762"/>
    </source>
</evidence>
<dbReference type="Proteomes" id="UP000320762">
    <property type="component" value="Unassembled WGS sequence"/>
</dbReference>
<protein>
    <submittedName>
        <fullName evidence="2">Uncharacterized protein</fullName>
    </submittedName>
</protein>
<organism evidence="2 3">
    <name type="scientific">Schizophyllum amplum</name>
    <dbReference type="NCBI Taxonomy" id="97359"/>
    <lineage>
        <taxon>Eukaryota</taxon>
        <taxon>Fungi</taxon>
        <taxon>Dikarya</taxon>
        <taxon>Basidiomycota</taxon>
        <taxon>Agaricomycotina</taxon>
        <taxon>Agaricomycetes</taxon>
        <taxon>Agaricomycetidae</taxon>
        <taxon>Agaricales</taxon>
        <taxon>Schizophyllaceae</taxon>
        <taxon>Schizophyllum</taxon>
    </lineage>
</organism>
<accession>A0A550C9I5</accession>
<dbReference type="EMBL" id="VDMD01000016">
    <property type="protein sequence ID" value="TRM61455.1"/>
    <property type="molecule type" value="Genomic_DNA"/>
</dbReference>
<feature type="non-terminal residue" evidence="2">
    <location>
        <position position="110"/>
    </location>
</feature>
<evidence type="ECO:0000313" key="2">
    <source>
        <dbReference type="EMBL" id="TRM61455.1"/>
    </source>
</evidence>
<name>A0A550C9I5_9AGAR</name>
<evidence type="ECO:0000256" key="1">
    <source>
        <dbReference type="SAM" id="MobiDB-lite"/>
    </source>
</evidence>
<sequence>MDYIYFVRAQRSGIRIQPWATPALNPTLDDYNSHLRTQIDLLPNTLAHTGPPQRDDDARDNTAQPNGVQLFAPFARGYSPALDEAVGLPMEEFVSFVDGLNLAIVASPPS</sequence>